<feature type="transmembrane region" description="Helical" evidence="3">
    <location>
        <begin position="175"/>
        <end position="191"/>
    </location>
</feature>
<keyword evidence="3" id="KW-0472">Membrane</keyword>
<dbReference type="InterPro" id="IPR011992">
    <property type="entry name" value="EF-hand-dom_pair"/>
</dbReference>
<feature type="region of interest" description="Disordered" evidence="2">
    <location>
        <begin position="1"/>
        <end position="29"/>
    </location>
</feature>
<dbReference type="InterPro" id="IPR018247">
    <property type="entry name" value="EF_Hand_1_Ca_BS"/>
</dbReference>
<feature type="domain" description="EF-hand" evidence="4">
    <location>
        <begin position="49"/>
        <end position="84"/>
    </location>
</feature>
<keyword evidence="1" id="KW-0106">Calcium</keyword>
<evidence type="ECO:0000256" key="2">
    <source>
        <dbReference type="SAM" id="MobiDB-lite"/>
    </source>
</evidence>
<dbReference type="InterPro" id="IPR002048">
    <property type="entry name" value="EF_hand_dom"/>
</dbReference>
<dbReference type="PROSITE" id="PS50222">
    <property type="entry name" value="EF_HAND_2"/>
    <property type="match status" value="2"/>
</dbReference>
<proteinExistence type="predicted"/>
<gene>
    <name evidence="5" type="ORF">PAUS00366_LOCUS15547</name>
</gene>
<dbReference type="GO" id="GO:0005509">
    <property type="term" value="F:calcium ion binding"/>
    <property type="evidence" value="ECO:0007669"/>
    <property type="project" value="InterPro"/>
</dbReference>
<feature type="compositionally biased region" description="Basic residues" evidence="2">
    <location>
        <begin position="215"/>
        <end position="225"/>
    </location>
</feature>
<reference evidence="5" key="1">
    <citation type="submission" date="2021-01" db="EMBL/GenBank/DDBJ databases">
        <authorList>
            <person name="Corre E."/>
            <person name="Pelletier E."/>
            <person name="Niang G."/>
            <person name="Scheremetjew M."/>
            <person name="Finn R."/>
            <person name="Kale V."/>
            <person name="Holt S."/>
            <person name="Cochrane G."/>
            <person name="Meng A."/>
            <person name="Brown T."/>
            <person name="Cohen L."/>
        </authorList>
    </citation>
    <scope>NUCLEOTIDE SEQUENCE</scope>
    <source>
        <strain evidence="5">10249 10 AB</strain>
    </source>
</reference>
<dbReference type="SUPFAM" id="SSF47473">
    <property type="entry name" value="EF-hand"/>
    <property type="match status" value="1"/>
</dbReference>
<protein>
    <recommendedName>
        <fullName evidence="4">EF-hand domain-containing protein</fullName>
    </recommendedName>
</protein>
<feature type="compositionally biased region" description="Polar residues" evidence="2">
    <location>
        <begin position="15"/>
        <end position="29"/>
    </location>
</feature>
<feature type="transmembrane region" description="Helical" evidence="3">
    <location>
        <begin position="138"/>
        <end position="163"/>
    </location>
</feature>
<evidence type="ECO:0000256" key="1">
    <source>
        <dbReference type="ARBA" id="ARBA00022837"/>
    </source>
</evidence>
<dbReference type="PROSITE" id="PS00018">
    <property type="entry name" value="EF_HAND_1"/>
    <property type="match status" value="2"/>
</dbReference>
<dbReference type="AlphaFoldDB" id="A0A7S4AQS4"/>
<keyword evidence="3" id="KW-0812">Transmembrane</keyword>
<keyword evidence="3" id="KW-1133">Transmembrane helix</keyword>
<feature type="region of interest" description="Disordered" evidence="2">
    <location>
        <begin position="211"/>
        <end position="235"/>
    </location>
</feature>
<organism evidence="5">
    <name type="scientific">Pseudo-nitzschia australis</name>
    <dbReference type="NCBI Taxonomy" id="44445"/>
    <lineage>
        <taxon>Eukaryota</taxon>
        <taxon>Sar</taxon>
        <taxon>Stramenopiles</taxon>
        <taxon>Ochrophyta</taxon>
        <taxon>Bacillariophyta</taxon>
        <taxon>Bacillariophyceae</taxon>
        <taxon>Bacillariophycidae</taxon>
        <taxon>Bacillariales</taxon>
        <taxon>Bacillariaceae</taxon>
        <taxon>Pseudo-nitzschia</taxon>
    </lineage>
</organism>
<evidence type="ECO:0000259" key="4">
    <source>
        <dbReference type="PROSITE" id="PS50222"/>
    </source>
</evidence>
<accession>A0A7S4AQS4</accession>
<evidence type="ECO:0000313" key="5">
    <source>
        <dbReference type="EMBL" id="CAE0722791.1"/>
    </source>
</evidence>
<dbReference type="CDD" id="cd00051">
    <property type="entry name" value="EFh"/>
    <property type="match status" value="1"/>
</dbReference>
<sequence length="235" mass="26237">MSSPPATATDHMLSAASTSSPRLVSSSMTSDNSISLLGRFERFLTHTRAFQTGVSKAFAICDHSGDGKVDENELYTGLILVHLELAKHAGPAACFPPTRAVCDRHFAESDRDGSGYINRAEFHYIVEILCADILSRMFVYYLLIVLCVPILATFLLHLCRIPLGTYYELITREGLSFAVLFLIVPLLWNIVDARSNVAGDRPTEESIALLSGRRKEQRRRRRQKKSQQENCSEIS</sequence>
<name>A0A7S4AQS4_9STRA</name>
<evidence type="ECO:0000256" key="3">
    <source>
        <dbReference type="SAM" id="Phobius"/>
    </source>
</evidence>
<dbReference type="Gene3D" id="1.10.238.10">
    <property type="entry name" value="EF-hand"/>
    <property type="match status" value="1"/>
</dbReference>
<dbReference type="SMART" id="SM00054">
    <property type="entry name" value="EFh"/>
    <property type="match status" value="2"/>
</dbReference>
<feature type="domain" description="EF-hand" evidence="4">
    <location>
        <begin position="97"/>
        <end position="132"/>
    </location>
</feature>
<dbReference type="EMBL" id="HBIX01022215">
    <property type="protein sequence ID" value="CAE0722791.1"/>
    <property type="molecule type" value="Transcribed_RNA"/>
</dbReference>